<evidence type="ECO:0000313" key="4">
    <source>
        <dbReference type="Proteomes" id="UP000014461"/>
    </source>
</evidence>
<dbReference type="PANTHER" id="PTHR38690:SF1">
    <property type="entry name" value="PROTEASE"/>
    <property type="match status" value="1"/>
</dbReference>
<feature type="transmembrane region" description="Helical" evidence="1">
    <location>
        <begin position="12"/>
        <end position="34"/>
    </location>
</feature>
<evidence type="ECO:0000259" key="2">
    <source>
        <dbReference type="Pfam" id="PF13116"/>
    </source>
</evidence>
<organism evidence="3 4">
    <name type="scientific">Agarivorans albus MKT 106</name>
    <dbReference type="NCBI Taxonomy" id="1331007"/>
    <lineage>
        <taxon>Bacteria</taxon>
        <taxon>Pseudomonadati</taxon>
        <taxon>Pseudomonadota</taxon>
        <taxon>Gammaproteobacteria</taxon>
        <taxon>Alteromonadales</taxon>
        <taxon>Alteromonadaceae</taxon>
        <taxon>Agarivorans</taxon>
    </lineage>
</organism>
<keyword evidence="1" id="KW-0472">Membrane</keyword>
<dbReference type="OrthoDB" id="9762238at2"/>
<dbReference type="Proteomes" id="UP000014461">
    <property type="component" value="Unassembled WGS sequence"/>
</dbReference>
<evidence type="ECO:0000256" key="1">
    <source>
        <dbReference type="SAM" id="Phobius"/>
    </source>
</evidence>
<dbReference type="Pfam" id="PF13116">
    <property type="entry name" value="YhdP"/>
    <property type="match status" value="1"/>
</dbReference>
<keyword evidence="1" id="KW-0812">Transmembrane</keyword>
<dbReference type="InterPro" id="IPR011836">
    <property type="entry name" value="YhdP"/>
</dbReference>
<proteinExistence type="predicted"/>
<evidence type="ECO:0000313" key="3">
    <source>
        <dbReference type="EMBL" id="GAD00965.1"/>
    </source>
</evidence>
<dbReference type="PANTHER" id="PTHR38690">
    <property type="entry name" value="PROTEASE-RELATED"/>
    <property type="match status" value="1"/>
</dbReference>
<name>R9PHX6_AGAAL</name>
<comment type="caution">
    <text evidence="3">The sequence shown here is derived from an EMBL/GenBank/DDBJ whole genome shotgun (WGS) entry which is preliminary data.</text>
</comment>
<reference evidence="3" key="1">
    <citation type="journal article" date="2013" name="Genome Announc.">
        <title>Draft Genome Sequence of Agarivorans albus Strain MKT 106T, an Agarolytic Marine Bacterium.</title>
        <authorList>
            <person name="Yasuike M."/>
            <person name="Nakamura Y."/>
            <person name="Kai W."/>
            <person name="Fujiwara A."/>
            <person name="Fukui Y."/>
            <person name="Satomi M."/>
            <person name="Sano M."/>
        </authorList>
    </citation>
    <scope>NUCLEOTIDE SEQUENCE [LARGE SCALE GENOMIC DNA]</scope>
</reference>
<gene>
    <name evidence="3" type="ORF">AALB_1045</name>
</gene>
<accession>R9PHX6</accession>
<dbReference type="EMBL" id="BARX01000005">
    <property type="protein sequence ID" value="GAD00965.1"/>
    <property type="molecule type" value="Genomic_DNA"/>
</dbReference>
<keyword evidence="4" id="KW-1185">Reference proteome</keyword>
<dbReference type="RefSeq" id="WP_016400733.1">
    <property type="nucleotide sequence ID" value="NZ_BARX01000005.1"/>
</dbReference>
<dbReference type="InterPro" id="IPR025263">
    <property type="entry name" value="YhdP_central"/>
</dbReference>
<sequence length="1283" mass="143179">MATPLRRGARKCWYGLAIVLVIIAVCLSIARGILSFASNYKDDLAQWLVADQDAELRIGQLSARLRNFRPMLVFEDSEVAIGEDRNTRFSVGALMLELDLWETLEQRQVVFKDLVLDEFHLKLSVDPNNSRSSRDFSQSYQAISNVFLGQLAQFSLTNSLIELSFPEHSMNFDIASLDWVNKGDLHQGNGEILIGQDLQNGQVSFRIDLIGDAADVSGLTGKLFAKVEHLNLKAMRRLLGASAQHFESDVNLSLWAEFGAEQQQRWLSQWQPSHLSWGKQNQQVLRIDSGLVQGLKVADKWRIDKLPWQLSVNDKSTDFSLQGLVSKQQQAWRLAELDLATWSPVLAVLEDSESSIAWSQLLKGGQLSQLELEYQQATKQLTYQAELLDVSTQGQAFIPSLSGLNAKVQGDKHQANVRLQQQGDFHLGVQFEETWKIEKLDSDIVIRFADPGLSLRSHHTHLITPELDFAGMWSLTWPKDGAWPVLSLMANAEIRDAGKAYWYYPEVMPDKVFSYLKDALVEGQAKHSQVLWYGQLNNYPYDAKNGIFQAFVPLENATFKFDPDWPALEELQLDLLFQNDGLFMESNRARLGEVPAQRISASIPQFQSRSELFITGEIAGPAEGVQDYLLQSPIEALSDSLAQLPLGGGDVAGEIYLNIPLYDGEVEVNGHVDFNGNSIDVKPAGMSLSQVNGRLYFQNEKLRTNNLSALWRGMPLDIKFSTQASADNYLLNFDLVGRWPLRDAQRAFGIPLSDYTSGSLNWQGDLDIRLKPEGQFDYKGDFRSDLLGLALTLPEPIQKRPAETWPTALSISGDGLSGKLQLESNQLISAAAQVDFVDEQKHLKYALLNLGKDNDLLWQGEGLAMSFDFAQLDLEPWLKWSKQQIKFTPEKPESSYTNVSLTVPPLMFIRGSVDEAQLLGQKLNNLNIAYLPRSKTQLQIESEQLIASVAAPDAPSIEEAVKINIEKAQLNELDFSQLDSEAEQTQAVAEQQGSSLLEVLPPIAISCNDCQFGDYRIGNVKLDLPIENQAMENGRLWVDWGHSQLTAAMFWNIVDEQEQAGFAGSFDSSNMEQLIEDLGRDSPLKGTPARFTFDVSWQDSLLKPQMNSLDGSISVKTDKGVVTEMSDKGTRLLTLASLDTIRRRLQLDFSDVFEKGLHFDSMSGSINFDNGVGNNQDFYLDGVAGAMRGKGEVDFRDGQIDYRVSYSPKVTSSLPVLAAFLVTPATGVAVLALSKLLEPVVEVVTQIDFALTGNLAEPELIELERVKQEIKVPDEFRASESRQ</sequence>
<dbReference type="NCBIfam" id="TIGR02099">
    <property type="entry name" value="YhdP family protein"/>
    <property type="match status" value="1"/>
</dbReference>
<protein>
    <recommendedName>
        <fullName evidence="2">YhdP central domain-containing protein</fullName>
    </recommendedName>
</protein>
<keyword evidence="1" id="KW-1133">Transmembrane helix</keyword>
<dbReference type="STRING" id="1331007.AALB_1045"/>
<feature type="domain" description="YhdP central" evidence="2">
    <location>
        <begin position="5"/>
        <end position="1259"/>
    </location>
</feature>